<accession>A0A8A1LJU4</accession>
<organism evidence="1 2">
    <name type="scientific">Ajellomyces capsulatus (strain H88)</name>
    <name type="common">Darling's disease fungus</name>
    <name type="synonym">Histoplasma capsulatum</name>
    <dbReference type="NCBI Taxonomy" id="544711"/>
    <lineage>
        <taxon>Eukaryota</taxon>
        <taxon>Fungi</taxon>
        <taxon>Dikarya</taxon>
        <taxon>Ascomycota</taxon>
        <taxon>Pezizomycotina</taxon>
        <taxon>Eurotiomycetes</taxon>
        <taxon>Eurotiomycetidae</taxon>
        <taxon>Onygenales</taxon>
        <taxon>Ajellomycetaceae</taxon>
        <taxon>Histoplasma</taxon>
    </lineage>
</organism>
<dbReference type="EMBL" id="CP069104">
    <property type="protein sequence ID" value="QSS53245.1"/>
    <property type="molecule type" value="Genomic_DNA"/>
</dbReference>
<sequence length="62" mass="7243">MRGYLISKVSAFLQLCFPTPSASSTRTTIIYSPTSGKRRRTTVRFRFRALLTTVPFRRMQRK</sequence>
<name>A0A8A1LJU4_AJEC8</name>
<dbReference type="Proteomes" id="UP000663419">
    <property type="component" value="Chromosome 3"/>
</dbReference>
<gene>
    <name evidence="1" type="ORF">I7I53_00440</name>
</gene>
<evidence type="ECO:0000313" key="2">
    <source>
        <dbReference type="Proteomes" id="UP000663419"/>
    </source>
</evidence>
<dbReference type="AlphaFoldDB" id="A0A8A1LJU4"/>
<proteinExistence type="predicted"/>
<evidence type="ECO:0000313" key="1">
    <source>
        <dbReference type="EMBL" id="QSS53245.1"/>
    </source>
</evidence>
<dbReference type="VEuPathDB" id="FungiDB:I7I53_00440"/>
<protein>
    <submittedName>
        <fullName evidence="1">Uncharacterized protein</fullName>
    </submittedName>
</protein>
<reference evidence="1" key="1">
    <citation type="submission" date="2021-01" db="EMBL/GenBank/DDBJ databases">
        <title>Chromosome-level genome assembly of a human fungal pathogen reveals clustering of transcriptionally co-regulated genes.</title>
        <authorList>
            <person name="Voorhies M."/>
            <person name="Cohen S."/>
            <person name="Shea T.P."/>
            <person name="Petrus S."/>
            <person name="Munoz J.F."/>
            <person name="Poplawski S."/>
            <person name="Goldman W.E."/>
            <person name="Michael T."/>
            <person name="Cuomo C.A."/>
            <person name="Sil A."/>
            <person name="Beyhan S."/>
        </authorList>
    </citation>
    <scope>NUCLEOTIDE SEQUENCE</scope>
    <source>
        <strain evidence="1">H88</strain>
    </source>
</reference>